<dbReference type="Proteomes" id="UP000183208">
    <property type="component" value="Unassembled WGS sequence"/>
</dbReference>
<organism evidence="1 2">
    <name type="scientific">Bradyrhizobium lablabi</name>
    <dbReference type="NCBI Taxonomy" id="722472"/>
    <lineage>
        <taxon>Bacteria</taxon>
        <taxon>Pseudomonadati</taxon>
        <taxon>Pseudomonadota</taxon>
        <taxon>Alphaproteobacteria</taxon>
        <taxon>Hyphomicrobiales</taxon>
        <taxon>Nitrobacteraceae</taxon>
        <taxon>Bradyrhizobium</taxon>
    </lineage>
</organism>
<evidence type="ECO:0000313" key="2">
    <source>
        <dbReference type="Proteomes" id="UP000183208"/>
    </source>
</evidence>
<dbReference type="AlphaFoldDB" id="A0A1M7D955"/>
<gene>
    <name evidence="1" type="ORF">SAMN05444171_5217</name>
</gene>
<name>A0A1M7D955_9BRAD</name>
<dbReference type="RefSeq" id="WP_074831719.1">
    <property type="nucleotide sequence ID" value="NZ_FNTI01000001.1"/>
</dbReference>
<accession>A0A1M7D955</accession>
<protein>
    <submittedName>
        <fullName evidence="1">Uncharacterized protein</fullName>
    </submittedName>
</protein>
<proteinExistence type="predicted"/>
<evidence type="ECO:0000313" key="1">
    <source>
        <dbReference type="EMBL" id="SED80333.1"/>
    </source>
</evidence>
<sequence>MRMVFRCDPALSDHLPRPIPARSALPDWLRAMPAKAHSEIHGREIRTVKQCPPFVDAMAYGVQILLPCDVAVTSGSFSWAWDIPEPLTSGHPRAPLSFHVPAQFPDTPFAKAGQAAIKFNSFWTIELEPGWSLFATHPVNRDDLPFRLISGLVDSDRFHDGGINFPAIWTQPDFSGVLPKGTPVAQCFAVPRAAPQLEFECFDEVHKTAYSSTVADVLASPGVYRKRFRARRGRLTSPGSD</sequence>
<dbReference type="EMBL" id="FNTI01000001">
    <property type="protein sequence ID" value="SED80333.1"/>
    <property type="molecule type" value="Genomic_DNA"/>
</dbReference>
<reference evidence="1 2" key="1">
    <citation type="submission" date="2016-10" db="EMBL/GenBank/DDBJ databases">
        <authorList>
            <person name="de Groot N.N."/>
        </authorList>
    </citation>
    <scope>NUCLEOTIDE SEQUENCE [LARGE SCALE GENOMIC DNA]</scope>
    <source>
        <strain evidence="1 2">GAS522</strain>
    </source>
</reference>
<dbReference type="OrthoDB" id="7404855at2"/>